<evidence type="ECO:0000313" key="6">
    <source>
        <dbReference type="Proteomes" id="UP000002280"/>
    </source>
</evidence>
<accession>A0A5F8G3B1</accession>
<evidence type="ECO:0000256" key="2">
    <source>
        <dbReference type="ARBA" id="ARBA00014719"/>
    </source>
</evidence>
<protein>
    <recommendedName>
        <fullName evidence="2">KxDL motif-containing protein 1</fullName>
    </recommendedName>
</protein>
<feature type="domain" description="KxDL" evidence="4">
    <location>
        <begin position="21"/>
        <end position="88"/>
    </location>
</feature>
<feature type="compositionally biased region" description="Low complexity" evidence="3">
    <location>
        <begin position="108"/>
        <end position="119"/>
    </location>
</feature>
<dbReference type="GO" id="GO:0032418">
    <property type="term" value="P:lysosome localization"/>
    <property type="evidence" value="ECO:0000318"/>
    <property type="project" value="GO_Central"/>
</dbReference>
<keyword evidence="6" id="KW-1185">Reference proteome</keyword>
<feature type="compositionally biased region" description="Acidic residues" evidence="3">
    <location>
        <begin position="96"/>
        <end position="105"/>
    </location>
</feature>
<feature type="region of interest" description="Disordered" evidence="3">
    <location>
        <begin position="93"/>
        <end position="169"/>
    </location>
</feature>
<dbReference type="Ensembl" id="ENSMODT00000088182.1">
    <property type="protein sequence ID" value="ENSMODP00000041949.1"/>
    <property type="gene ID" value="ENSMODG00000038875.1"/>
</dbReference>
<reference evidence="5 6" key="1">
    <citation type="journal article" date="2007" name="Nature">
        <title>Genome of the marsupial Monodelphis domestica reveals innovation in non-coding sequences.</title>
        <authorList>
            <person name="Mikkelsen T.S."/>
            <person name="Wakefield M.J."/>
            <person name="Aken B."/>
            <person name="Amemiya C.T."/>
            <person name="Chang J.L."/>
            <person name="Duke S."/>
            <person name="Garber M."/>
            <person name="Gentles A.J."/>
            <person name="Goodstadt L."/>
            <person name="Heger A."/>
            <person name="Jurka J."/>
            <person name="Kamal M."/>
            <person name="Mauceli E."/>
            <person name="Searle S.M."/>
            <person name="Sharpe T."/>
            <person name="Baker M.L."/>
            <person name="Batzer M.A."/>
            <person name="Benos P.V."/>
            <person name="Belov K."/>
            <person name="Clamp M."/>
            <person name="Cook A."/>
            <person name="Cuff J."/>
            <person name="Das R."/>
            <person name="Davidow L."/>
            <person name="Deakin J.E."/>
            <person name="Fazzari M.J."/>
            <person name="Glass J.L."/>
            <person name="Grabherr M."/>
            <person name="Greally J.M."/>
            <person name="Gu W."/>
            <person name="Hore T.A."/>
            <person name="Huttley G.A."/>
            <person name="Kleber M."/>
            <person name="Jirtle R.L."/>
            <person name="Koina E."/>
            <person name="Lee J.T."/>
            <person name="Mahony S."/>
            <person name="Marra M.A."/>
            <person name="Miller R.D."/>
            <person name="Nicholls R.D."/>
            <person name="Oda M."/>
            <person name="Papenfuss A.T."/>
            <person name="Parra Z.E."/>
            <person name="Pollock D.D."/>
            <person name="Ray D.A."/>
            <person name="Schein J.E."/>
            <person name="Speed T.P."/>
            <person name="Thompson K."/>
            <person name="VandeBerg J.L."/>
            <person name="Wade C.M."/>
            <person name="Walker J.A."/>
            <person name="Waters P.D."/>
            <person name="Webber C."/>
            <person name="Weidman J.R."/>
            <person name="Xie X."/>
            <person name="Zody M.C."/>
            <person name="Baldwin J."/>
            <person name="Abdouelleil A."/>
            <person name="Abdulkadir J."/>
            <person name="Abebe A."/>
            <person name="Abera B."/>
            <person name="Abreu J."/>
            <person name="Acer S.C."/>
            <person name="Aftuck L."/>
            <person name="Alexander A."/>
            <person name="An P."/>
            <person name="Anderson E."/>
            <person name="Anderson S."/>
            <person name="Arachi H."/>
            <person name="Azer M."/>
            <person name="Bachantsang P."/>
            <person name="Barry A."/>
            <person name="Bayul T."/>
            <person name="Berlin A."/>
            <person name="Bessette D."/>
            <person name="Bloom T."/>
            <person name="Bloom T."/>
            <person name="Boguslavskiy L."/>
            <person name="Bonnet C."/>
            <person name="Boukhgalter B."/>
            <person name="Bourzgui I."/>
            <person name="Brown A."/>
            <person name="Cahill P."/>
            <person name="Channer S."/>
            <person name="Cheshatsang Y."/>
            <person name="Chuda L."/>
            <person name="Citroen M."/>
            <person name="Collymore A."/>
            <person name="Cooke P."/>
            <person name="Costello M."/>
            <person name="D'Aco K."/>
            <person name="Daza R."/>
            <person name="De Haan G."/>
            <person name="DeGray S."/>
            <person name="DeMaso C."/>
            <person name="Dhargay N."/>
            <person name="Dooley K."/>
            <person name="Dooley E."/>
            <person name="Doricent M."/>
            <person name="Dorje P."/>
            <person name="Dorjee K."/>
            <person name="Dupes A."/>
            <person name="Elong R."/>
            <person name="Falk J."/>
            <person name="Farina A."/>
            <person name="Faro S."/>
            <person name="Ferguson D."/>
            <person name="Fisher S."/>
            <person name="Foley C.D."/>
            <person name="Franke A."/>
            <person name="Friedrich D."/>
            <person name="Gadbois L."/>
            <person name="Gearin G."/>
            <person name="Gearin C.R."/>
            <person name="Giannoukos G."/>
            <person name="Goode T."/>
            <person name="Graham J."/>
            <person name="Grandbois E."/>
            <person name="Grewal S."/>
            <person name="Gyaltsen K."/>
            <person name="Hafez N."/>
            <person name="Hagos B."/>
            <person name="Hall J."/>
            <person name="Henson C."/>
            <person name="Hollinger A."/>
            <person name="Honan T."/>
            <person name="Huard M.D."/>
            <person name="Hughes L."/>
            <person name="Hurhula B."/>
            <person name="Husby M.E."/>
            <person name="Kamat A."/>
            <person name="Kanga B."/>
            <person name="Kashin S."/>
            <person name="Khazanovich D."/>
            <person name="Kisner P."/>
            <person name="Lance K."/>
            <person name="Lara M."/>
            <person name="Lee W."/>
            <person name="Lennon N."/>
            <person name="Letendre F."/>
            <person name="LeVine R."/>
            <person name="Lipovsky A."/>
            <person name="Liu X."/>
            <person name="Liu J."/>
            <person name="Liu S."/>
            <person name="Lokyitsang T."/>
            <person name="Lokyitsang Y."/>
            <person name="Lubonja R."/>
            <person name="Lui A."/>
            <person name="MacDonald P."/>
            <person name="Magnisalis V."/>
            <person name="Maru K."/>
            <person name="Matthews C."/>
            <person name="McCusker W."/>
            <person name="McDonough S."/>
            <person name="Mehta T."/>
            <person name="Meldrim J."/>
            <person name="Meneus L."/>
            <person name="Mihai O."/>
            <person name="Mihalev A."/>
            <person name="Mihova T."/>
            <person name="Mittelman R."/>
            <person name="Mlenga V."/>
            <person name="Montmayeur A."/>
            <person name="Mulrain L."/>
            <person name="Navidi A."/>
            <person name="Naylor J."/>
            <person name="Negash T."/>
            <person name="Nguyen T."/>
            <person name="Nguyen N."/>
            <person name="Nicol R."/>
            <person name="Norbu C."/>
            <person name="Norbu N."/>
            <person name="Novod N."/>
            <person name="O'Neill B."/>
            <person name="Osman S."/>
            <person name="Markiewicz E."/>
            <person name="Oyono O.L."/>
            <person name="Patti C."/>
            <person name="Phunkhang P."/>
            <person name="Pierre F."/>
            <person name="Priest M."/>
            <person name="Raghuraman S."/>
            <person name="Rege F."/>
            <person name="Reyes R."/>
            <person name="Rise C."/>
            <person name="Rogov P."/>
            <person name="Ross K."/>
            <person name="Ryan E."/>
            <person name="Settipalli S."/>
            <person name="Shea T."/>
            <person name="Sherpa N."/>
            <person name="Shi L."/>
            <person name="Shih D."/>
            <person name="Sparrow T."/>
            <person name="Spaulding J."/>
            <person name="Stalker J."/>
            <person name="Stange-Thomann N."/>
            <person name="Stavropoulos S."/>
            <person name="Stone C."/>
            <person name="Strader C."/>
            <person name="Tesfaye S."/>
            <person name="Thomson T."/>
            <person name="Thoulutsang Y."/>
            <person name="Thoulutsang D."/>
            <person name="Topham K."/>
            <person name="Topping I."/>
            <person name="Tsamla T."/>
            <person name="Vassiliev H."/>
            <person name="Vo A."/>
            <person name="Wangchuk T."/>
            <person name="Wangdi T."/>
            <person name="Weiand M."/>
            <person name="Wilkinson J."/>
            <person name="Wilson A."/>
            <person name="Yadav S."/>
            <person name="Young G."/>
            <person name="Yu Q."/>
            <person name="Zembek L."/>
            <person name="Zhong D."/>
            <person name="Zimmer A."/>
            <person name="Zwirko Z."/>
            <person name="Jaffe D.B."/>
            <person name="Alvarez P."/>
            <person name="Brockman W."/>
            <person name="Butler J."/>
            <person name="Chin C."/>
            <person name="Gnerre S."/>
            <person name="MacCallum I."/>
            <person name="Graves J.A."/>
            <person name="Ponting C.P."/>
            <person name="Breen M."/>
            <person name="Samollow P.B."/>
            <person name="Lander E.S."/>
            <person name="Lindblad-Toh K."/>
        </authorList>
    </citation>
    <scope>NUCLEOTIDE SEQUENCE [LARGE SCALE GENOMIC DNA]</scope>
</reference>
<dbReference type="InterPro" id="IPR019371">
    <property type="entry name" value="KxDL_dom"/>
</dbReference>
<evidence type="ECO:0000256" key="1">
    <source>
        <dbReference type="ARBA" id="ARBA00005913"/>
    </source>
</evidence>
<evidence type="ECO:0000256" key="3">
    <source>
        <dbReference type="SAM" id="MobiDB-lite"/>
    </source>
</evidence>
<dbReference type="PANTHER" id="PTHR13511:SF0">
    <property type="entry name" value="KXDL MOTIF-CONTAINING PROTEIN 1"/>
    <property type="match status" value="1"/>
</dbReference>
<organism evidence="5 6">
    <name type="scientific">Monodelphis domestica</name>
    <name type="common">Gray short-tailed opossum</name>
    <dbReference type="NCBI Taxonomy" id="13616"/>
    <lineage>
        <taxon>Eukaryota</taxon>
        <taxon>Metazoa</taxon>
        <taxon>Chordata</taxon>
        <taxon>Craniata</taxon>
        <taxon>Vertebrata</taxon>
        <taxon>Euteleostomi</taxon>
        <taxon>Mammalia</taxon>
        <taxon>Metatheria</taxon>
        <taxon>Didelphimorphia</taxon>
        <taxon>Didelphidae</taxon>
        <taxon>Monodelphis</taxon>
    </lineage>
</organism>
<dbReference type="InterPro" id="IPR039843">
    <property type="entry name" value="KXD1-like"/>
</dbReference>
<evidence type="ECO:0000259" key="4">
    <source>
        <dbReference type="Pfam" id="PF10241"/>
    </source>
</evidence>
<dbReference type="GeneTree" id="ENSGT00530000064192"/>
<sequence>RQKELLLTRVFLGKVWVNSAHQMEDQFEKTNEMVLNFNKLSNIYMQHMSEHFTHQSKTMMEMRKDLDSIYFRLQTLKIKLSKEYQNAFNHIHESPIPEEEEDDDVYLTPASPATTIATSEQSKRSCDPSPDITSPVLSPFSEDLSQENLDSPDVNKESLTGAEDGGERA</sequence>
<comment type="similarity">
    <text evidence="1">Belongs to the KXD1 family.</text>
</comment>
<name>A0A5F8G3B1_MONDO</name>
<evidence type="ECO:0000313" key="5">
    <source>
        <dbReference type="Ensembl" id="ENSMODP00000041949.1"/>
    </source>
</evidence>
<dbReference type="Pfam" id="PF10241">
    <property type="entry name" value="KxDL"/>
    <property type="match status" value="1"/>
</dbReference>
<dbReference type="Bgee" id="ENSMODG00000038875">
    <property type="expression patterns" value="Expressed in spermatocyte and 2 other cell types or tissues"/>
</dbReference>
<dbReference type="Proteomes" id="UP000002280">
    <property type="component" value="Chromosome 6"/>
</dbReference>
<dbReference type="GO" id="GO:0099078">
    <property type="term" value="C:BORC complex"/>
    <property type="evidence" value="ECO:0000318"/>
    <property type="project" value="GO_Central"/>
</dbReference>
<dbReference type="InParanoid" id="A0A5F8G3B1"/>
<dbReference type="AlphaFoldDB" id="A0A5F8G3B1"/>
<dbReference type="PANTHER" id="PTHR13511">
    <property type="entry name" value="KXDL MOTIF-CONTAINING PROTEIN 1"/>
    <property type="match status" value="1"/>
</dbReference>
<reference evidence="5" key="2">
    <citation type="submission" date="2025-08" db="UniProtKB">
        <authorList>
            <consortium name="Ensembl"/>
        </authorList>
    </citation>
    <scope>IDENTIFICATION</scope>
</reference>
<dbReference type="STRING" id="13616.ENSMODP00000041949"/>
<proteinExistence type="inferred from homology"/>
<reference evidence="5" key="3">
    <citation type="submission" date="2025-09" db="UniProtKB">
        <authorList>
            <consortium name="Ensembl"/>
        </authorList>
    </citation>
    <scope>IDENTIFICATION</scope>
</reference>